<name>A0A017THW7_9BACT</name>
<accession>A0A017THW7</accession>
<evidence type="ECO:0000313" key="2">
    <source>
        <dbReference type="EMBL" id="EYF08477.1"/>
    </source>
</evidence>
<protein>
    <recommendedName>
        <fullName evidence="4">PEGA domain-containing protein</fullName>
    </recommendedName>
</protein>
<dbReference type="OrthoDB" id="5512627at2"/>
<feature type="transmembrane region" description="Helical" evidence="1">
    <location>
        <begin position="172"/>
        <end position="194"/>
    </location>
</feature>
<evidence type="ECO:0008006" key="4">
    <source>
        <dbReference type="Google" id="ProtNLM"/>
    </source>
</evidence>
<reference evidence="2 3" key="1">
    <citation type="submission" date="2013-05" db="EMBL/GenBank/DDBJ databases">
        <title>Genome assembly of Chondromyces apiculatus DSM 436.</title>
        <authorList>
            <person name="Sharma G."/>
            <person name="Khatri I."/>
            <person name="Kaur C."/>
            <person name="Mayilraj S."/>
            <person name="Subramanian S."/>
        </authorList>
    </citation>
    <scope>NUCLEOTIDE SEQUENCE [LARGE SCALE GENOMIC DNA]</scope>
    <source>
        <strain evidence="2 3">DSM 436</strain>
    </source>
</reference>
<comment type="caution">
    <text evidence="2">The sequence shown here is derived from an EMBL/GenBank/DDBJ whole genome shotgun (WGS) entry which is preliminary data.</text>
</comment>
<keyword evidence="3" id="KW-1185">Reference proteome</keyword>
<sequence>MAALGVGAALVTGPAVSAAEEGDDNDACVSSYERSQQLRRSSDMVRAKGELRLCLGACPRALARDCEKWLKETEKQIARVSVRVVDAEGATFAGATLSVDGVPARADEKGEIEVNPGKRVIRAEASDAPAVEEAVEVKAAGQVAVTLTLLREARAPEVVAPPPVVVERSTPVLGLTLGGVGLVGLGVGGALALFGHLERSSLEDECAPLCSDKDVAGVERLWLAGGITAGAGALLLGVGVGLVLAHGGEQKTTAIQPVVHVLPGSAGLGLLGHF</sequence>
<dbReference type="AlphaFoldDB" id="A0A017THW7"/>
<feature type="transmembrane region" description="Helical" evidence="1">
    <location>
        <begin position="221"/>
        <end position="245"/>
    </location>
</feature>
<gene>
    <name evidence="2" type="ORF">CAP_4006</name>
</gene>
<dbReference type="STRING" id="1192034.CAP_4006"/>
<keyword evidence="1" id="KW-1133">Transmembrane helix</keyword>
<organism evidence="2 3">
    <name type="scientific">Chondromyces apiculatus DSM 436</name>
    <dbReference type="NCBI Taxonomy" id="1192034"/>
    <lineage>
        <taxon>Bacteria</taxon>
        <taxon>Pseudomonadati</taxon>
        <taxon>Myxococcota</taxon>
        <taxon>Polyangia</taxon>
        <taxon>Polyangiales</taxon>
        <taxon>Polyangiaceae</taxon>
        <taxon>Chondromyces</taxon>
    </lineage>
</organism>
<dbReference type="Proteomes" id="UP000019678">
    <property type="component" value="Unassembled WGS sequence"/>
</dbReference>
<evidence type="ECO:0000256" key="1">
    <source>
        <dbReference type="SAM" id="Phobius"/>
    </source>
</evidence>
<proteinExistence type="predicted"/>
<dbReference type="RefSeq" id="WP_044235491.1">
    <property type="nucleotide sequence ID" value="NZ_ASRX01000003.1"/>
</dbReference>
<dbReference type="EMBL" id="ASRX01000003">
    <property type="protein sequence ID" value="EYF08477.1"/>
    <property type="molecule type" value="Genomic_DNA"/>
</dbReference>
<keyword evidence="1" id="KW-0812">Transmembrane</keyword>
<evidence type="ECO:0000313" key="3">
    <source>
        <dbReference type="Proteomes" id="UP000019678"/>
    </source>
</evidence>
<keyword evidence="1" id="KW-0472">Membrane</keyword>